<keyword evidence="8 11" id="KW-0472">Membrane</keyword>
<dbReference type="PANTHER" id="PTHR21072:SF13">
    <property type="entry name" value="GPI TRANSAMIDASE COMPONENT PIG-S"/>
    <property type="match status" value="1"/>
</dbReference>
<evidence type="ECO:0000256" key="4">
    <source>
        <dbReference type="ARBA" id="ARBA00022502"/>
    </source>
</evidence>
<comment type="subcellular location">
    <subcellularLocation>
        <location evidence="1">Endoplasmic reticulum membrane</location>
        <topology evidence="1">Multi-pass membrane protein</topology>
    </subcellularLocation>
</comment>
<dbReference type="EMBL" id="ML991858">
    <property type="protein sequence ID" value="KAF2229613.1"/>
    <property type="molecule type" value="Genomic_DNA"/>
</dbReference>
<dbReference type="OrthoDB" id="28748at2759"/>
<dbReference type="PANTHER" id="PTHR21072">
    <property type="entry name" value="GPI TRANSAMIDASE COMPONENT PIG-S"/>
    <property type="match status" value="1"/>
</dbReference>
<keyword evidence="13" id="KW-1185">Reference proteome</keyword>
<evidence type="ECO:0000256" key="1">
    <source>
        <dbReference type="ARBA" id="ARBA00004477"/>
    </source>
</evidence>
<accession>A0A6A6GWB8</accession>
<evidence type="ECO:0000313" key="12">
    <source>
        <dbReference type="EMBL" id="KAF2229613.1"/>
    </source>
</evidence>
<dbReference type="InterPro" id="IPR019540">
    <property type="entry name" value="PtdIno-glycan_biosynth_class_S"/>
</dbReference>
<reference evidence="12" key="1">
    <citation type="journal article" date="2020" name="Stud. Mycol.">
        <title>101 Dothideomycetes genomes: a test case for predicting lifestyles and emergence of pathogens.</title>
        <authorList>
            <person name="Haridas S."/>
            <person name="Albert R."/>
            <person name="Binder M."/>
            <person name="Bloem J."/>
            <person name="Labutti K."/>
            <person name="Salamov A."/>
            <person name="Andreopoulos B."/>
            <person name="Baker S."/>
            <person name="Barry K."/>
            <person name="Bills G."/>
            <person name="Bluhm B."/>
            <person name="Cannon C."/>
            <person name="Castanera R."/>
            <person name="Culley D."/>
            <person name="Daum C."/>
            <person name="Ezra D."/>
            <person name="Gonzalez J."/>
            <person name="Henrissat B."/>
            <person name="Kuo A."/>
            <person name="Liang C."/>
            <person name="Lipzen A."/>
            <person name="Lutzoni F."/>
            <person name="Magnuson J."/>
            <person name="Mondo S."/>
            <person name="Nolan M."/>
            <person name="Ohm R."/>
            <person name="Pangilinan J."/>
            <person name="Park H.-J."/>
            <person name="Ramirez L."/>
            <person name="Alfaro M."/>
            <person name="Sun H."/>
            <person name="Tritt A."/>
            <person name="Yoshinaga Y."/>
            <person name="Zwiers L.-H."/>
            <person name="Turgeon B."/>
            <person name="Goodwin S."/>
            <person name="Spatafora J."/>
            <person name="Crous P."/>
            <person name="Grigoriev I."/>
        </authorList>
    </citation>
    <scope>NUCLEOTIDE SEQUENCE</scope>
    <source>
        <strain evidence="12">Tuck. ex Michener</strain>
    </source>
</reference>
<keyword evidence="9" id="KW-0325">Glycoprotein</keyword>
<organism evidence="12 13">
    <name type="scientific">Viridothelium virens</name>
    <name type="common">Speckled blister lichen</name>
    <name type="synonym">Trypethelium virens</name>
    <dbReference type="NCBI Taxonomy" id="1048519"/>
    <lineage>
        <taxon>Eukaryota</taxon>
        <taxon>Fungi</taxon>
        <taxon>Dikarya</taxon>
        <taxon>Ascomycota</taxon>
        <taxon>Pezizomycotina</taxon>
        <taxon>Dothideomycetes</taxon>
        <taxon>Dothideomycetes incertae sedis</taxon>
        <taxon>Trypetheliales</taxon>
        <taxon>Trypetheliaceae</taxon>
        <taxon>Viridothelium</taxon>
    </lineage>
</organism>
<protein>
    <submittedName>
        <fullName evidence="12">GPI transamidase component PIG-S</fullName>
    </submittedName>
</protein>
<dbReference type="Pfam" id="PF10510">
    <property type="entry name" value="PIG-S"/>
    <property type="match status" value="1"/>
</dbReference>
<name>A0A6A6GWB8_VIRVR</name>
<keyword evidence="5 11" id="KW-0812">Transmembrane</keyword>
<evidence type="ECO:0000313" key="13">
    <source>
        <dbReference type="Proteomes" id="UP000800092"/>
    </source>
</evidence>
<dbReference type="UniPathway" id="UPA00196"/>
<evidence type="ECO:0000256" key="7">
    <source>
        <dbReference type="ARBA" id="ARBA00022989"/>
    </source>
</evidence>
<evidence type="ECO:0000256" key="9">
    <source>
        <dbReference type="ARBA" id="ARBA00023180"/>
    </source>
</evidence>
<dbReference type="GO" id="GO:0006506">
    <property type="term" value="P:GPI anchor biosynthetic process"/>
    <property type="evidence" value="ECO:0007669"/>
    <property type="project" value="UniProtKB-UniPathway"/>
</dbReference>
<comment type="pathway">
    <text evidence="2">Glycolipid biosynthesis; glycosylphosphatidylinositol-anchor biosynthesis.</text>
</comment>
<evidence type="ECO:0000256" key="5">
    <source>
        <dbReference type="ARBA" id="ARBA00022692"/>
    </source>
</evidence>
<sequence>MSVDGGQADGNDAVTTPKQPPSESTTATWTRLLTITSFWAIAVLLGLPIWWRTTTIHRASLPLQAMNAWADGQACRPEFPLKIAVESAYISAADAQHLLRTTQHAIDDHNEFSAHHLRLLLSESTRQNNDSQAMHPPDVAGLDDTNIALTIRLVPSSNGNTPRASLHPYDSVLDVFYTTNQLPSPSSTSSPLATFIALELQNLYGEEKAILAYLLSSSSSAAGIESPALSREVAESLAKRTTRSVKSAATYHLTFSLFTPNFQPSDWAIEAALEDHMTALLQALAPISNFTVDTQVQLYATFAPSIHEPEYDEHSKSWVLRREDLSGFINAAEWPLSPSIGEGPTVNFVLYVPSESRTPLLIKENGGDSWLLPQWGGVRILNLPTGNDKAHAASKRLTKEMLEGPFFTFSNQLLSLLGVPETPSSLPLRLSTLVRVRAASLLFSASSTLGSLARLTRALPSISIPDTVAESVDLTIAHLHRACDDLREGKFQTALENSRIADREVEKAFFEPAMVGQVYFPDEHKVAVYLPLLGPVAVPLIMAAVKEVRKAIARGKKSR</sequence>
<proteinExistence type="inferred from homology"/>
<feature type="transmembrane region" description="Helical" evidence="11">
    <location>
        <begin position="32"/>
        <end position="51"/>
    </location>
</feature>
<evidence type="ECO:0000256" key="2">
    <source>
        <dbReference type="ARBA" id="ARBA00004687"/>
    </source>
</evidence>
<keyword evidence="4" id="KW-0337">GPI-anchor biosynthesis</keyword>
<evidence type="ECO:0000256" key="8">
    <source>
        <dbReference type="ARBA" id="ARBA00023136"/>
    </source>
</evidence>
<comment type="similarity">
    <text evidence="3">Belongs to the PIGS family.</text>
</comment>
<dbReference type="Proteomes" id="UP000800092">
    <property type="component" value="Unassembled WGS sequence"/>
</dbReference>
<dbReference type="GO" id="GO:0042765">
    <property type="term" value="C:GPI-anchor transamidase complex"/>
    <property type="evidence" value="ECO:0007669"/>
    <property type="project" value="InterPro"/>
</dbReference>
<dbReference type="AlphaFoldDB" id="A0A6A6GWB8"/>
<dbReference type="GO" id="GO:0016255">
    <property type="term" value="P:attachment of GPI anchor to protein"/>
    <property type="evidence" value="ECO:0007669"/>
    <property type="project" value="InterPro"/>
</dbReference>
<gene>
    <name evidence="12" type="ORF">EV356DRAFT_527317</name>
</gene>
<keyword evidence="7 11" id="KW-1133">Transmembrane helix</keyword>
<feature type="region of interest" description="Disordered" evidence="10">
    <location>
        <begin position="1"/>
        <end position="25"/>
    </location>
</feature>
<evidence type="ECO:0000256" key="10">
    <source>
        <dbReference type="SAM" id="MobiDB-lite"/>
    </source>
</evidence>
<evidence type="ECO:0000256" key="3">
    <source>
        <dbReference type="ARBA" id="ARBA00005316"/>
    </source>
</evidence>
<evidence type="ECO:0000256" key="6">
    <source>
        <dbReference type="ARBA" id="ARBA00022824"/>
    </source>
</evidence>
<evidence type="ECO:0000256" key="11">
    <source>
        <dbReference type="SAM" id="Phobius"/>
    </source>
</evidence>
<feature type="compositionally biased region" description="Polar residues" evidence="10">
    <location>
        <begin position="13"/>
        <end position="24"/>
    </location>
</feature>
<keyword evidence="6" id="KW-0256">Endoplasmic reticulum</keyword>